<evidence type="ECO:0000259" key="2">
    <source>
        <dbReference type="PROSITE" id="PS51186"/>
    </source>
</evidence>
<evidence type="ECO:0000313" key="4">
    <source>
        <dbReference type="Proteomes" id="UP000182427"/>
    </source>
</evidence>
<dbReference type="InterPro" id="IPR001387">
    <property type="entry name" value="Cro/C1-type_HTH"/>
</dbReference>
<dbReference type="OrthoDB" id="3210663at2"/>
<dbReference type="Gene3D" id="1.10.260.40">
    <property type="entry name" value="lambda repressor-like DNA-binding domains"/>
    <property type="match status" value="1"/>
</dbReference>
<dbReference type="Proteomes" id="UP000182427">
    <property type="component" value="Chromosome I"/>
</dbReference>
<reference evidence="3 4" key="1">
    <citation type="submission" date="2016-10" db="EMBL/GenBank/DDBJ databases">
        <authorList>
            <person name="de Groot N.N."/>
        </authorList>
    </citation>
    <scope>NUCLEOTIDE SEQUENCE [LARGE SCALE GENOMIC DNA]</scope>
    <source>
        <strain evidence="3 4">GAS232</strain>
    </source>
</reference>
<feature type="domain" description="N-acetyltransferase" evidence="2">
    <location>
        <begin position="569"/>
        <end position="743"/>
    </location>
</feature>
<gene>
    <name evidence="3" type="ORF">SAMN05444167_2302</name>
</gene>
<dbReference type="InterPro" id="IPR010982">
    <property type="entry name" value="Lambda_DNA-bd_dom_sf"/>
</dbReference>
<dbReference type="GO" id="GO:0003677">
    <property type="term" value="F:DNA binding"/>
    <property type="evidence" value="ECO:0007669"/>
    <property type="project" value="InterPro"/>
</dbReference>
<name>A0A1G7KTA6_9BACT</name>
<sequence>METFGRKLQALRKSQSLTIEAVASAASISPATLRKYEAGRPVKPETVESLARVLFVNESDPSAEKEFKRLSATEWSRHQESRSPLESAIDDPRATLRICPVEYPPFSSSTESELFMEELLQHLLGLAGIRMEIVDDSGEDESDVFNVKHRLDLLSAGKTDLIIQLASARRMRHAEFLHTPVTISIAGVVRREHSDDLQIARAQLAFEWVPPAREFNVIAIEGEIGDDYWKDSRNPLNQKTMTLVRTLNPGKIADALADHVGRPMVICDEFTAMSVVEAMGGDAALVMQVSTDRGVQGSMKRKVLPSYALAIGMRRHTDYAQFRYVSQVLSMGLFYDAEYIAGLYVRLYRVLYQSALRCLQNDANVYIGDLRRVPRSQFTEKARAGADLGKGREDVLVSRALRTVAHLERQQARLYARRTLQLSRWWPQNHSLETQPWALVLSRARRQIVVSDAEDRRQLRTSVLLSIKILLGKDPSDITDTLTEDEVGSVIFGDWKRLAAVLSGELDFDLSTIEFPELNDYASPGLEPLVTSLQRVLQEGDEVDSVTAIIRVFPRPIHSDNQTRDYIGELLMAMRTGIERERQLTGGSRKLEKLTKSQEDLNPAKNRVYVAVNLGETVGCIEAEITDYPPDIRNKSKSKESTTLRVTNLVVAPYLRDLGIHRHLLRHLIEEAAGAIPEKKTVSTANDQDESAGEYVVQAQNNCAVIWLSTSDFSRDSGVLDSFARCGFVSEGEGKLTYRLDLM</sequence>
<accession>A0A1G7KTA6</accession>
<organism evidence="3 4">
    <name type="scientific">Terriglobus roseus</name>
    <dbReference type="NCBI Taxonomy" id="392734"/>
    <lineage>
        <taxon>Bacteria</taxon>
        <taxon>Pseudomonadati</taxon>
        <taxon>Acidobacteriota</taxon>
        <taxon>Terriglobia</taxon>
        <taxon>Terriglobales</taxon>
        <taxon>Acidobacteriaceae</taxon>
        <taxon>Terriglobus</taxon>
    </lineage>
</organism>
<proteinExistence type="predicted"/>
<dbReference type="InterPro" id="IPR000182">
    <property type="entry name" value="GNAT_dom"/>
</dbReference>
<dbReference type="SUPFAM" id="SSF47413">
    <property type="entry name" value="lambda repressor-like DNA-binding domains"/>
    <property type="match status" value="1"/>
</dbReference>
<dbReference type="InterPro" id="IPR016181">
    <property type="entry name" value="Acyl_CoA_acyltransferase"/>
</dbReference>
<dbReference type="PROSITE" id="PS51186">
    <property type="entry name" value="GNAT"/>
    <property type="match status" value="1"/>
</dbReference>
<dbReference type="Pfam" id="PF13560">
    <property type="entry name" value="HTH_31"/>
    <property type="match status" value="1"/>
</dbReference>
<dbReference type="AlphaFoldDB" id="A0A1G7KTA6"/>
<protein>
    <submittedName>
        <fullName evidence="3">Helix-turn-helix domain-containing protein</fullName>
    </submittedName>
</protein>
<dbReference type="Gene3D" id="3.40.630.30">
    <property type="match status" value="1"/>
</dbReference>
<evidence type="ECO:0000259" key="1">
    <source>
        <dbReference type="PROSITE" id="PS50943"/>
    </source>
</evidence>
<dbReference type="GO" id="GO:0016747">
    <property type="term" value="F:acyltransferase activity, transferring groups other than amino-acyl groups"/>
    <property type="evidence" value="ECO:0007669"/>
    <property type="project" value="InterPro"/>
</dbReference>
<dbReference type="RefSeq" id="WP_083345261.1">
    <property type="nucleotide sequence ID" value="NZ_LT629690.1"/>
</dbReference>
<dbReference type="CDD" id="cd04301">
    <property type="entry name" value="NAT_SF"/>
    <property type="match status" value="1"/>
</dbReference>
<dbReference type="SUPFAM" id="SSF55729">
    <property type="entry name" value="Acyl-CoA N-acyltransferases (Nat)"/>
    <property type="match status" value="1"/>
</dbReference>
<keyword evidence="4" id="KW-1185">Reference proteome</keyword>
<evidence type="ECO:0000313" key="3">
    <source>
        <dbReference type="EMBL" id="SDF40457.1"/>
    </source>
</evidence>
<feature type="domain" description="HTH cro/C1-type" evidence="1">
    <location>
        <begin position="8"/>
        <end position="54"/>
    </location>
</feature>
<dbReference type="CDD" id="cd00093">
    <property type="entry name" value="HTH_XRE"/>
    <property type="match status" value="1"/>
</dbReference>
<dbReference type="SMART" id="SM00530">
    <property type="entry name" value="HTH_XRE"/>
    <property type="match status" value="1"/>
</dbReference>
<dbReference type="EMBL" id="LT629690">
    <property type="protein sequence ID" value="SDF40457.1"/>
    <property type="molecule type" value="Genomic_DNA"/>
</dbReference>
<dbReference type="PROSITE" id="PS50943">
    <property type="entry name" value="HTH_CROC1"/>
    <property type="match status" value="1"/>
</dbReference>